<dbReference type="InterPro" id="IPR050469">
    <property type="entry name" value="Diguanylate_Cyclase"/>
</dbReference>
<dbReference type="NCBIfam" id="TIGR00254">
    <property type="entry name" value="GGDEF"/>
    <property type="match status" value="1"/>
</dbReference>
<dbReference type="Pfam" id="PF00990">
    <property type="entry name" value="GGDEF"/>
    <property type="match status" value="1"/>
</dbReference>
<comment type="catalytic activity">
    <reaction evidence="3">
        <text>2 GTP = 3',3'-c-di-GMP + 2 diphosphate</text>
        <dbReference type="Rhea" id="RHEA:24898"/>
        <dbReference type="ChEBI" id="CHEBI:33019"/>
        <dbReference type="ChEBI" id="CHEBI:37565"/>
        <dbReference type="ChEBI" id="CHEBI:58805"/>
        <dbReference type="EC" id="2.7.7.65"/>
    </reaction>
</comment>
<dbReference type="STRING" id="578942.SAMN05216289_11743"/>
<dbReference type="Gene3D" id="2.60.40.2380">
    <property type="match status" value="1"/>
</dbReference>
<keyword evidence="4" id="KW-0812">Transmembrane</keyword>
<evidence type="ECO:0000256" key="1">
    <source>
        <dbReference type="ARBA" id="ARBA00001946"/>
    </source>
</evidence>
<keyword evidence="7" id="KW-1185">Reference proteome</keyword>
<dbReference type="AlphaFoldDB" id="A0A1I4YG22"/>
<keyword evidence="4" id="KW-0472">Membrane</keyword>
<dbReference type="FunFam" id="3.30.70.270:FF:000001">
    <property type="entry name" value="Diguanylate cyclase domain protein"/>
    <property type="match status" value="1"/>
</dbReference>
<sequence>MRRPTTGNRSKAMLEHWTRFVVTTLVFAFAVLALAHAAPQRVDGGFSFEKVIPAMDVLEDPEGHLDFDSVRASGDFRPAPAMGTNFGFTSSAWWVRFTLTNPAEGDRHVVLREDYPLIDHLELWAQQRDGSWRHTATGDRSVFSTREFAHRDFLFDLDVPANSERTYYVRAASGGPVDLSLAVYGTHALVGALSGEQLAYGAYYGGFIVLVLYNFFIFLIVRDRAFIFYLLYAASYGIYFAIHNGLAFEFLWPDSPAWGNQSLLVMLSFTLIFGMQFTRTFLGTASFARRLDTLAVVTQALAGIGLVASFFMPYSLLILPIAILTVVMVSLILTLGTLGLVRGYRPARFFMIAWGMLLVGVLTYMLKVFGVLPHNMLTQNGFQLGSLIEMVLLSLALASRVRELQRQSRTDTLTRVPNRRYFDEVAAAEFERARRGNGALALLVVDIDHFKRFNDQHGHVRGDEVLRQVAERLGNGVRRGDHVCRFGGEEFALILPGTDGKEAAEVAESLRRIVESATSVDSPITVSIGVASTRDREFAELDELFRAADRALYRAKDLGRNRVERFAG</sequence>
<dbReference type="PANTHER" id="PTHR45138">
    <property type="entry name" value="REGULATORY COMPONENTS OF SENSORY TRANSDUCTION SYSTEM"/>
    <property type="match status" value="1"/>
</dbReference>
<accession>A0A1I4YG22</accession>
<dbReference type="GO" id="GO:1902201">
    <property type="term" value="P:negative regulation of bacterial-type flagellum-dependent cell motility"/>
    <property type="evidence" value="ECO:0007669"/>
    <property type="project" value="TreeGrafter"/>
</dbReference>
<evidence type="ECO:0000259" key="5">
    <source>
        <dbReference type="PROSITE" id="PS50887"/>
    </source>
</evidence>
<evidence type="ECO:0000313" key="6">
    <source>
        <dbReference type="EMBL" id="SFN36956.1"/>
    </source>
</evidence>
<feature type="transmembrane region" description="Helical" evidence="4">
    <location>
        <begin position="348"/>
        <end position="369"/>
    </location>
</feature>
<feature type="transmembrane region" description="Helical" evidence="4">
    <location>
        <begin position="318"/>
        <end position="341"/>
    </location>
</feature>
<dbReference type="PROSITE" id="PS50887">
    <property type="entry name" value="GGDEF"/>
    <property type="match status" value="1"/>
</dbReference>
<evidence type="ECO:0000256" key="3">
    <source>
        <dbReference type="ARBA" id="ARBA00034247"/>
    </source>
</evidence>
<protein>
    <recommendedName>
        <fullName evidence="2">diguanylate cyclase</fullName>
        <ecNumber evidence="2">2.7.7.65</ecNumber>
    </recommendedName>
</protein>
<dbReference type="SUPFAM" id="SSF55073">
    <property type="entry name" value="Nucleotide cyclase"/>
    <property type="match status" value="1"/>
</dbReference>
<dbReference type="Proteomes" id="UP000198575">
    <property type="component" value="Unassembled WGS sequence"/>
</dbReference>
<comment type="cofactor">
    <cofactor evidence="1">
        <name>Mg(2+)</name>
        <dbReference type="ChEBI" id="CHEBI:18420"/>
    </cofactor>
</comment>
<dbReference type="Pfam" id="PF07695">
    <property type="entry name" value="7TMR-DISM_7TM"/>
    <property type="match status" value="1"/>
</dbReference>
<keyword evidence="4" id="KW-1133">Transmembrane helix</keyword>
<dbReference type="EMBL" id="FOVF01000017">
    <property type="protein sequence ID" value="SFN36956.1"/>
    <property type="molecule type" value="Genomic_DNA"/>
</dbReference>
<dbReference type="InterPro" id="IPR011623">
    <property type="entry name" value="7TMR_DISM_rcpt_extracell_dom1"/>
</dbReference>
<dbReference type="GO" id="GO:0043709">
    <property type="term" value="P:cell adhesion involved in single-species biofilm formation"/>
    <property type="evidence" value="ECO:0007669"/>
    <property type="project" value="TreeGrafter"/>
</dbReference>
<dbReference type="SMART" id="SM00267">
    <property type="entry name" value="GGDEF"/>
    <property type="match status" value="1"/>
</dbReference>
<dbReference type="OrthoDB" id="9803824at2"/>
<dbReference type="InterPro" id="IPR000160">
    <property type="entry name" value="GGDEF_dom"/>
</dbReference>
<dbReference type="Gene3D" id="3.30.70.270">
    <property type="match status" value="1"/>
</dbReference>
<dbReference type="EC" id="2.7.7.65" evidence="2"/>
<evidence type="ECO:0000313" key="7">
    <source>
        <dbReference type="Proteomes" id="UP000198575"/>
    </source>
</evidence>
<feature type="transmembrane region" description="Helical" evidence="4">
    <location>
        <begin position="262"/>
        <end position="282"/>
    </location>
</feature>
<dbReference type="CDD" id="cd01949">
    <property type="entry name" value="GGDEF"/>
    <property type="match status" value="1"/>
</dbReference>
<dbReference type="GO" id="GO:0052621">
    <property type="term" value="F:diguanylate cyclase activity"/>
    <property type="evidence" value="ECO:0007669"/>
    <property type="project" value="UniProtKB-EC"/>
</dbReference>
<feature type="domain" description="GGDEF" evidence="5">
    <location>
        <begin position="438"/>
        <end position="568"/>
    </location>
</feature>
<dbReference type="InterPro" id="IPR043128">
    <property type="entry name" value="Rev_trsase/Diguanyl_cyclase"/>
</dbReference>
<dbReference type="Pfam" id="PF07696">
    <property type="entry name" value="7TMR-DISMED2"/>
    <property type="match status" value="1"/>
</dbReference>
<proteinExistence type="predicted"/>
<evidence type="ECO:0000256" key="2">
    <source>
        <dbReference type="ARBA" id="ARBA00012528"/>
    </source>
</evidence>
<gene>
    <name evidence="6" type="ORF">SAMN05216289_11743</name>
</gene>
<feature type="transmembrane region" description="Helical" evidence="4">
    <location>
        <begin position="381"/>
        <end position="399"/>
    </location>
</feature>
<organism evidence="6 7">
    <name type="scientific">Dokdonella immobilis</name>
    <dbReference type="NCBI Taxonomy" id="578942"/>
    <lineage>
        <taxon>Bacteria</taxon>
        <taxon>Pseudomonadati</taxon>
        <taxon>Pseudomonadota</taxon>
        <taxon>Gammaproteobacteria</taxon>
        <taxon>Lysobacterales</taxon>
        <taxon>Rhodanobacteraceae</taxon>
        <taxon>Dokdonella</taxon>
    </lineage>
</organism>
<dbReference type="InterPro" id="IPR029787">
    <property type="entry name" value="Nucleotide_cyclase"/>
</dbReference>
<feature type="transmembrane region" description="Helical" evidence="4">
    <location>
        <begin position="294"/>
        <end position="312"/>
    </location>
</feature>
<evidence type="ECO:0000256" key="4">
    <source>
        <dbReference type="SAM" id="Phobius"/>
    </source>
</evidence>
<dbReference type="GO" id="GO:0005886">
    <property type="term" value="C:plasma membrane"/>
    <property type="evidence" value="ECO:0007669"/>
    <property type="project" value="TreeGrafter"/>
</dbReference>
<name>A0A1I4YG22_9GAMM</name>
<dbReference type="InterPro" id="IPR011622">
    <property type="entry name" value="7TMR_DISM_rcpt_extracell_dom2"/>
</dbReference>
<feature type="transmembrane region" description="Helical" evidence="4">
    <location>
        <begin position="202"/>
        <end position="221"/>
    </location>
</feature>
<dbReference type="PANTHER" id="PTHR45138:SF9">
    <property type="entry name" value="DIGUANYLATE CYCLASE DGCM-RELATED"/>
    <property type="match status" value="1"/>
</dbReference>
<feature type="transmembrane region" description="Helical" evidence="4">
    <location>
        <begin position="226"/>
        <end position="242"/>
    </location>
</feature>
<reference evidence="6 7" key="1">
    <citation type="submission" date="2016-10" db="EMBL/GenBank/DDBJ databases">
        <authorList>
            <person name="de Groot N.N."/>
        </authorList>
    </citation>
    <scope>NUCLEOTIDE SEQUENCE [LARGE SCALE GENOMIC DNA]</scope>
    <source>
        <strain evidence="6 7">CGMCC 1.7659</strain>
    </source>
</reference>